<dbReference type="GO" id="GO:0016757">
    <property type="term" value="F:glycosyltransferase activity"/>
    <property type="evidence" value="ECO:0007669"/>
    <property type="project" value="UniProtKB-KW"/>
</dbReference>
<keyword evidence="6 8" id="KW-0472">Membrane</keyword>
<name>A0A8H3AI84_9AGAM</name>
<keyword evidence="5 8" id="KW-1133">Transmembrane helix</keyword>
<feature type="transmembrane region" description="Helical" evidence="8">
    <location>
        <begin position="671"/>
        <end position="692"/>
    </location>
</feature>
<sequence length="1097" mass="123679">MLYLTADRFAVFVPFGVIGFYRYLWYLIRVAASFTYRPIPVPENPTYVASEDVTIIVPTIDAGEEFKEAAHSWLVGKPKEILIITEERMLGPLQELADAVDPSRIRVLTVPFANKRLQMTHGIRNTTTDIIVFADDDAIWPPTMLPSMLACFEDQKVGGVGTSQRVQPVGKKMTVWETLAAFRLTIRNIEISSATHMDGGVPCLSGRTAAYRTVILKDPEFLHGFTHDFWLGKYQLNSGDDKFLTRWMVSHGWNTYIQCCKEAELLSTMKPNWRFLLQVLRWTRNTWRSDLRSLFMERHIWTSHPYCAYTMVDKLFNPLTLLVGPVLVIRLCVQSTKPVADGGYHLPWWNILASYAVWLSATRTAKLLPHLWHRPQDIIYVPAFIAFGYYFAIMKIYALFTLHEVGWGTRAGIGNATDATKALEAQNAQEAAAAAGGPDREKLMSHNDRGYDAEAGAYQQGYTRRATQAWGILRMVDSRTTVYLAWGSGIEAQRFAVPGAIHMFSLFTPLVCALLLQLLFRRHYSASTWNGLLFQLAGLALVQCGTDINHMKLTSTLLLVGRVYLQGVLLSWMDLVLKWADHPLSVLNLILWGSSSLLYLVAYVLVHSDSLWTFNFSIYGFIVALITAIEVVAMTFVLKHSDALVVGATSYSVSTILAFFSVLVGRANYKLLILLGAFIAAYGLGIFVAERVSEDQEEEDKEVVVQSEDSPIKAAIALGIASIAVIIATVAISSEGTGVGLQSPRPTPWFDFTALPPTQSKAWCPRKPLPKLSGRKETKKRARVTSAFDNVLLIVFFSHARYDVNLDYHLEMYQDYFPNILYVGPQTREDAGHKGVYDVLVDGFKSDEDLSGDWFKMAGRMAHHMLFTAMKENPCYDGYLWAPFDTFLNDTIWWHSPFQDIVTYVDNPALTNVSRHAPPGTIQPGPAKDLIAKFKHWGKDWWWGEPNVGLKACMPAFEAVSAKRRAQLAQLTEGELRMVGGSADTLYLPGYLREPFLETLDLFLDTDCFLEIAVPTAVHLVRPPSQKISFVDHWWIWEEPLNATFVRNQWAEGYEVDTFHKYQFGKKDEQGHFQGDPGHIIAVQDLQLDSFKRQGMA</sequence>
<proteinExistence type="predicted"/>
<evidence type="ECO:0000256" key="6">
    <source>
        <dbReference type="ARBA" id="ARBA00023136"/>
    </source>
</evidence>
<evidence type="ECO:0000256" key="1">
    <source>
        <dbReference type="ARBA" id="ARBA00004370"/>
    </source>
</evidence>
<dbReference type="AlphaFoldDB" id="A0A8H3AI84"/>
<keyword evidence="4 8" id="KW-0812">Transmembrane</keyword>
<dbReference type="GO" id="GO:0016020">
    <property type="term" value="C:membrane"/>
    <property type="evidence" value="ECO:0007669"/>
    <property type="project" value="UniProtKB-SubCell"/>
</dbReference>
<keyword evidence="7" id="KW-0325">Glycoprotein</keyword>
<comment type="caution">
    <text evidence="9">The sequence shown here is derived from an EMBL/GenBank/DDBJ whole genome shotgun (WGS) entry which is preliminary data.</text>
</comment>
<evidence type="ECO:0000256" key="8">
    <source>
        <dbReference type="SAM" id="Phobius"/>
    </source>
</evidence>
<keyword evidence="2" id="KW-0328">Glycosyltransferase</keyword>
<evidence type="ECO:0000256" key="5">
    <source>
        <dbReference type="ARBA" id="ARBA00022989"/>
    </source>
</evidence>
<dbReference type="CDD" id="cd06434">
    <property type="entry name" value="GT2_HAS"/>
    <property type="match status" value="1"/>
</dbReference>
<evidence type="ECO:0000256" key="2">
    <source>
        <dbReference type="ARBA" id="ARBA00022676"/>
    </source>
</evidence>
<feature type="transmembrane region" description="Helical" evidence="8">
    <location>
        <begin position="378"/>
        <end position="400"/>
    </location>
</feature>
<dbReference type="Pfam" id="PF13641">
    <property type="entry name" value="Glyco_tranf_2_3"/>
    <property type="match status" value="1"/>
</dbReference>
<accession>A0A8H3AI84</accession>
<feature type="transmembrane region" description="Helical" evidence="8">
    <location>
        <begin position="644"/>
        <end position="664"/>
    </location>
</feature>
<evidence type="ECO:0000313" key="10">
    <source>
        <dbReference type="Proteomes" id="UP000663846"/>
    </source>
</evidence>
<organism evidence="9 10">
    <name type="scientific">Rhizoctonia solani</name>
    <dbReference type="NCBI Taxonomy" id="456999"/>
    <lineage>
        <taxon>Eukaryota</taxon>
        <taxon>Fungi</taxon>
        <taxon>Dikarya</taxon>
        <taxon>Basidiomycota</taxon>
        <taxon>Agaricomycotina</taxon>
        <taxon>Agaricomycetes</taxon>
        <taxon>Cantharellales</taxon>
        <taxon>Ceratobasidiaceae</taxon>
        <taxon>Rhizoctonia</taxon>
    </lineage>
</organism>
<dbReference type="InterPro" id="IPR052427">
    <property type="entry name" value="Glycosyltrans_GT2/GT47"/>
</dbReference>
<dbReference type="InterPro" id="IPR029044">
    <property type="entry name" value="Nucleotide-diphossugar_trans"/>
</dbReference>
<evidence type="ECO:0008006" key="11">
    <source>
        <dbReference type="Google" id="ProtNLM"/>
    </source>
</evidence>
<comment type="subcellular location">
    <subcellularLocation>
        <location evidence="1">Membrane</location>
    </subcellularLocation>
</comment>
<dbReference type="EMBL" id="CAJMWS010000327">
    <property type="protein sequence ID" value="CAE6431083.1"/>
    <property type="molecule type" value="Genomic_DNA"/>
</dbReference>
<dbReference type="Proteomes" id="UP000663846">
    <property type="component" value="Unassembled WGS sequence"/>
</dbReference>
<dbReference type="PANTHER" id="PTHR47844:SF1">
    <property type="entry name" value="EXOSTOSIN-LIKE 2"/>
    <property type="match status" value="1"/>
</dbReference>
<dbReference type="SUPFAM" id="SSF53448">
    <property type="entry name" value="Nucleotide-diphospho-sugar transferases"/>
    <property type="match status" value="1"/>
</dbReference>
<feature type="transmembrane region" description="Helical" evidence="8">
    <location>
        <begin position="618"/>
        <end position="638"/>
    </location>
</feature>
<feature type="transmembrane region" description="Helical" evidence="8">
    <location>
        <begin position="9"/>
        <end position="28"/>
    </location>
</feature>
<feature type="transmembrane region" description="Helical" evidence="8">
    <location>
        <begin position="500"/>
        <end position="520"/>
    </location>
</feature>
<gene>
    <name evidence="9" type="ORF">RDB_LOCUS107653</name>
</gene>
<dbReference type="PANTHER" id="PTHR47844">
    <property type="entry name" value="SYNTHASE CPS1, PUTATIVE (AFU_ORTHOLOGUE AFUA_7G02500)-RELATED"/>
    <property type="match status" value="1"/>
</dbReference>
<evidence type="ECO:0000313" key="9">
    <source>
        <dbReference type="EMBL" id="CAE6431083.1"/>
    </source>
</evidence>
<protein>
    <recommendedName>
        <fullName evidence="11">Glycosyltransferase family 2 protein</fullName>
    </recommendedName>
</protein>
<dbReference type="Gene3D" id="3.90.550.10">
    <property type="entry name" value="Spore Coat Polysaccharide Biosynthesis Protein SpsA, Chain A"/>
    <property type="match status" value="1"/>
</dbReference>
<evidence type="ECO:0000256" key="4">
    <source>
        <dbReference type="ARBA" id="ARBA00022692"/>
    </source>
</evidence>
<evidence type="ECO:0000256" key="3">
    <source>
        <dbReference type="ARBA" id="ARBA00022679"/>
    </source>
</evidence>
<evidence type="ECO:0000256" key="7">
    <source>
        <dbReference type="ARBA" id="ARBA00023180"/>
    </source>
</evidence>
<keyword evidence="3" id="KW-0808">Transferase</keyword>
<reference evidence="9" key="1">
    <citation type="submission" date="2021-01" db="EMBL/GenBank/DDBJ databases">
        <authorList>
            <person name="Kaushik A."/>
        </authorList>
    </citation>
    <scope>NUCLEOTIDE SEQUENCE</scope>
    <source>
        <strain evidence="9">AG1-1C</strain>
    </source>
</reference>
<feature type="transmembrane region" description="Helical" evidence="8">
    <location>
        <begin position="585"/>
        <end position="606"/>
    </location>
</feature>